<dbReference type="PANTHER" id="PTHR43111">
    <property type="entry name" value="ALDEHYDE DEHYDROGENASE B-RELATED"/>
    <property type="match status" value="1"/>
</dbReference>
<dbReference type="InterPro" id="IPR016162">
    <property type="entry name" value="Ald_DH_N"/>
</dbReference>
<dbReference type="PROSITE" id="PS00687">
    <property type="entry name" value="ALDEHYDE_DEHYDR_GLU"/>
    <property type="match status" value="1"/>
</dbReference>
<feature type="active site" evidence="5">
    <location>
        <position position="263"/>
    </location>
</feature>
<accession>A0A4Q7J944</accession>
<dbReference type="SUPFAM" id="SSF53720">
    <property type="entry name" value="ALDH-like"/>
    <property type="match status" value="1"/>
</dbReference>
<dbReference type="EMBL" id="SFCC01000006">
    <property type="protein sequence ID" value="RZQ63446.1"/>
    <property type="molecule type" value="Genomic_DNA"/>
</dbReference>
<comment type="catalytic activity">
    <reaction evidence="4">
        <text>an aldehyde + NAD(+) + H2O = a carboxylate + NADH + 2 H(+)</text>
        <dbReference type="Rhea" id="RHEA:16185"/>
        <dbReference type="ChEBI" id="CHEBI:15377"/>
        <dbReference type="ChEBI" id="CHEBI:15378"/>
        <dbReference type="ChEBI" id="CHEBI:17478"/>
        <dbReference type="ChEBI" id="CHEBI:29067"/>
        <dbReference type="ChEBI" id="CHEBI:57540"/>
        <dbReference type="ChEBI" id="CHEBI:57945"/>
        <dbReference type="EC" id="1.2.1.3"/>
    </reaction>
</comment>
<proteinExistence type="inferred from homology"/>
<keyword evidence="2 6" id="KW-0560">Oxidoreductase</keyword>
<evidence type="ECO:0000313" key="8">
    <source>
        <dbReference type="EMBL" id="RZQ63446.1"/>
    </source>
</evidence>
<evidence type="ECO:0000313" key="9">
    <source>
        <dbReference type="Proteomes" id="UP000292003"/>
    </source>
</evidence>
<dbReference type="FunFam" id="3.40.605.10:FF:000001">
    <property type="entry name" value="Aldehyde dehydrogenase 1"/>
    <property type="match status" value="1"/>
</dbReference>
<dbReference type="PROSITE" id="PS00070">
    <property type="entry name" value="ALDEHYDE_DEHYDR_CYS"/>
    <property type="match status" value="1"/>
</dbReference>
<evidence type="ECO:0000256" key="4">
    <source>
        <dbReference type="ARBA" id="ARBA00049194"/>
    </source>
</evidence>
<dbReference type="OrthoDB" id="6882680at2"/>
<dbReference type="EC" id="1.2.1.3" evidence="3"/>
<protein>
    <recommendedName>
        <fullName evidence="3">aldehyde dehydrogenase (NAD(+))</fullName>
        <ecNumber evidence="3">1.2.1.3</ecNumber>
    </recommendedName>
</protein>
<dbReference type="Proteomes" id="UP000292003">
    <property type="component" value="Unassembled WGS sequence"/>
</dbReference>
<dbReference type="FunFam" id="3.40.309.10:FF:000017">
    <property type="entry name" value="Aldehyde dehydrogenase B"/>
    <property type="match status" value="1"/>
</dbReference>
<evidence type="ECO:0000256" key="1">
    <source>
        <dbReference type="ARBA" id="ARBA00009986"/>
    </source>
</evidence>
<dbReference type="Gene3D" id="3.40.605.10">
    <property type="entry name" value="Aldehyde Dehydrogenase, Chain A, domain 1"/>
    <property type="match status" value="1"/>
</dbReference>
<evidence type="ECO:0000256" key="3">
    <source>
        <dbReference type="ARBA" id="ARBA00024226"/>
    </source>
</evidence>
<reference evidence="8 9" key="1">
    <citation type="submission" date="2019-02" db="EMBL/GenBank/DDBJ databases">
        <title>Draft genome sequence of Amycolatopsis sp. 8-3EHSu isolated from roots of Suaeda maritima.</title>
        <authorList>
            <person name="Duangmal K."/>
            <person name="Chantavorakit T."/>
        </authorList>
    </citation>
    <scope>NUCLEOTIDE SEQUENCE [LARGE SCALE GENOMIC DNA]</scope>
    <source>
        <strain evidence="8 9">8-3EHSu</strain>
    </source>
</reference>
<evidence type="ECO:0000256" key="5">
    <source>
        <dbReference type="PROSITE-ProRule" id="PRU10007"/>
    </source>
</evidence>
<name>A0A4Q7J944_9PSEU</name>
<organism evidence="8 9">
    <name type="scientific">Amycolatopsis suaedae</name>
    <dbReference type="NCBI Taxonomy" id="2510978"/>
    <lineage>
        <taxon>Bacteria</taxon>
        <taxon>Bacillati</taxon>
        <taxon>Actinomycetota</taxon>
        <taxon>Actinomycetes</taxon>
        <taxon>Pseudonocardiales</taxon>
        <taxon>Pseudonocardiaceae</taxon>
        <taxon>Amycolatopsis</taxon>
    </lineage>
</organism>
<dbReference type="RefSeq" id="WP_130475699.1">
    <property type="nucleotide sequence ID" value="NZ_SFCC01000006.1"/>
</dbReference>
<dbReference type="Gene3D" id="3.40.309.10">
    <property type="entry name" value="Aldehyde Dehydrogenase, Chain A, domain 2"/>
    <property type="match status" value="1"/>
</dbReference>
<evidence type="ECO:0000256" key="2">
    <source>
        <dbReference type="ARBA" id="ARBA00023002"/>
    </source>
</evidence>
<dbReference type="InterPro" id="IPR016161">
    <property type="entry name" value="Ald_DH/histidinol_DH"/>
</dbReference>
<dbReference type="InterPro" id="IPR016160">
    <property type="entry name" value="Ald_DH_CS_CYS"/>
</dbReference>
<dbReference type="Pfam" id="PF00171">
    <property type="entry name" value="Aldedh"/>
    <property type="match status" value="1"/>
</dbReference>
<comment type="caution">
    <text evidence="8">The sequence shown here is derived from an EMBL/GenBank/DDBJ whole genome shotgun (WGS) entry which is preliminary data.</text>
</comment>
<gene>
    <name evidence="8" type="ORF">EWH70_13485</name>
</gene>
<keyword evidence="9" id="KW-1185">Reference proteome</keyword>
<dbReference type="InterPro" id="IPR015590">
    <property type="entry name" value="Aldehyde_DH_dom"/>
</dbReference>
<feature type="domain" description="Aldehyde dehydrogenase" evidence="7">
    <location>
        <begin position="37"/>
        <end position="494"/>
    </location>
</feature>
<sequence>MTRYAAPGTEGAVVDYEPRYDHYIGGEYVPPVKGNYFTNPTPVTGQVFTEVARGTAEDVERALDAAEGAAPAWGRTAPDERAGVLLKIADRMEQNLEKLAVAESWENGKPVRETLAADIPLAIDHFRYFAGALRAQEGGISQIDDSTVAYHFHEPLGVVGQIIPWNFPLLMATWKLAPALAAGNAVVLKPAEQTPASIHLLLSLIGDLIPPGVLNVVNGFGVEAGKPLASSRRVRKVAFTGETTTGRLILQYASENIIPVTVELGGKSPNIFFSDVADANDAFYDKAQEGFALFALNQGEVCTCPSRALIQSGIYDRFLDDAVARVERIKQGDPLDTETQIGAQASNDQLEKILSYIDIGRQEGAKIRTGGERVDLGGDLSGGYYVQPTVFEGDNKMRIFQEEIFGPVVSVTRFDDYDDAMKIANDTLYGLGAGVWSRNGSVAFRAGRDIQAGRVWVNNYHAYPAHAAFGGYKSSGIGRETHKMMLDHYQQTKNLLVSYSDDALGFF</sequence>
<dbReference type="InterPro" id="IPR016163">
    <property type="entry name" value="Ald_DH_C"/>
</dbReference>
<evidence type="ECO:0000256" key="6">
    <source>
        <dbReference type="RuleBase" id="RU003345"/>
    </source>
</evidence>
<dbReference type="AlphaFoldDB" id="A0A4Q7J944"/>
<evidence type="ECO:0000259" key="7">
    <source>
        <dbReference type="Pfam" id="PF00171"/>
    </source>
</evidence>
<dbReference type="GO" id="GO:0004029">
    <property type="term" value="F:aldehyde dehydrogenase (NAD+) activity"/>
    <property type="evidence" value="ECO:0007669"/>
    <property type="project" value="UniProtKB-EC"/>
</dbReference>
<dbReference type="InterPro" id="IPR029510">
    <property type="entry name" value="Ald_DH_CS_GLU"/>
</dbReference>
<dbReference type="PANTHER" id="PTHR43111:SF1">
    <property type="entry name" value="ALDEHYDE DEHYDROGENASE B-RELATED"/>
    <property type="match status" value="1"/>
</dbReference>
<comment type="similarity">
    <text evidence="1 6">Belongs to the aldehyde dehydrogenase family.</text>
</comment>